<proteinExistence type="predicted"/>
<comment type="caution">
    <text evidence="1">The sequence shown here is derived from an EMBL/GenBank/DDBJ whole genome shotgun (WGS) entry which is preliminary data.</text>
</comment>
<dbReference type="AlphaFoldDB" id="A0A2P6MLS2"/>
<evidence type="ECO:0000313" key="1">
    <source>
        <dbReference type="EMBL" id="PRO67247.1"/>
    </source>
</evidence>
<dbReference type="EMBL" id="PVNS01000001">
    <property type="protein sequence ID" value="PRO67247.1"/>
    <property type="molecule type" value="Genomic_DNA"/>
</dbReference>
<keyword evidence="2" id="KW-1185">Reference proteome</keyword>
<dbReference type="Proteomes" id="UP000243650">
    <property type="component" value="Unassembled WGS sequence"/>
</dbReference>
<organism evidence="1 2">
    <name type="scientific">Alkalicoccus urumqiensis</name>
    <name type="common">Bacillus urumqiensis</name>
    <dbReference type="NCBI Taxonomy" id="1548213"/>
    <lineage>
        <taxon>Bacteria</taxon>
        <taxon>Bacillati</taxon>
        <taxon>Bacillota</taxon>
        <taxon>Bacilli</taxon>
        <taxon>Bacillales</taxon>
        <taxon>Bacillaceae</taxon>
        <taxon>Alkalicoccus</taxon>
    </lineage>
</organism>
<reference evidence="1 2" key="1">
    <citation type="submission" date="2018-03" db="EMBL/GenBank/DDBJ databases">
        <title>Bacillus urumqiensis sp. nov., a moderately haloalkaliphilic bacterium isolated from a salt lake.</title>
        <authorList>
            <person name="Zhao B."/>
            <person name="Liao Z."/>
        </authorList>
    </citation>
    <scope>NUCLEOTIDE SEQUENCE [LARGE SCALE GENOMIC DNA]</scope>
    <source>
        <strain evidence="1 2">BZ-SZ-XJ18</strain>
    </source>
</reference>
<evidence type="ECO:0000313" key="2">
    <source>
        <dbReference type="Proteomes" id="UP000243650"/>
    </source>
</evidence>
<sequence length="84" mass="9441">MLTYAGKIKKEKLNEVPSKHGAATLPPVQPPPAFHCLHTLVIQQRTCWKLTVARPLTCPIWQKTETAAAVFLCQEAATTRRKYI</sequence>
<gene>
    <name evidence="1" type="ORF">C6I21_01410</name>
</gene>
<name>A0A2P6MLS2_ALKUR</name>
<protein>
    <submittedName>
        <fullName evidence="1">Uncharacterized protein</fullName>
    </submittedName>
</protein>
<accession>A0A2P6MLS2</accession>